<protein>
    <submittedName>
        <fullName evidence="2">Uncharacterized protein</fullName>
    </submittedName>
</protein>
<proteinExistence type="predicted"/>
<reference evidence="2 3" key="1">
    <citation type="submission" date="2024-04" db="EMBL/GenBank/DDBJ databases">
        <authorList>
            <person name="Fracassetti M."/>
        </authorList>
    </citation>
    <scope>NUCLEOTIDE SEQUENCE [LARGE SCALE GENOMIC DNA]</scope>
</reference>
<accession>A0AAV2CTX8</accession>
<organism evidence="2 3">
    <name type="scientific">Linum trigynum</name>
    <dbReference type="NCBI Taxonomy" id="586398"/>
    <lineage>
        <taxon>Eukaryota</taxon>
        <taxon>Viridiplantae</taxon>
        <taxon>Streptophyta</taxon>
        <taxon>Embryophyta</taxon>
        <taxon>Tracheophyta</taxon>
        <taxon>Spermatophyta</taxon>
        <taxon>Magnoliopsida</taxon>
        <taxon>eudicotyledons</taxon>
        <taxon>Gunneridae</taxon>
        <taxon>Pentapetalae</taxon>
        <taxon>rosids</taxon>
        <taxon>fabids</taxon>
        <taxon>Malpighiales</taxon>
        <taxon>Linaceae</taxon>
        <taxon>Linum</taxon>
    </lineage>
</organism>
<evidence type="ECO:0000256" key="1">
    <source>
        <dbReference type="SAM" id="MobiDB-lite"/>
    </source>
</evidence>
<dbReference type="EMBL" id="OZ034814">
    <property type="protein sequence ID" value="CAL1359357.1"/>
    <property type="molecule type" value="Genomic_DNA"/>
</dbReference>
<gene>
    <name evidence="2" type="ORF">LTRI10_LOCUS6849</name>
</gene>
<dbReference type="Proteomes" id="UP001497516">
    <property type="component" value="Chromosome 10"/>
</dbReference>
<evidence type="ECO:0000313" key="3">
    <source>
        <dbReference type="Proteomes" id="UP001497516"/>
    </source>
</evidence>
<evidence type="ECO:0000313" key="2">
    <source>
        <dbReference type="EMBL" id="CAL1359357.1"/>
    </source>
</evidence>
<name>A0AAV2CTX8_9ROSI</name>
<feature type="region of interest" description="Disordered" evidence="1">
    <location>
        <begin position="1"/>
        <end position="30"/>
    </location>
</feature>
<sequence length="99" mass="10748">MLPTATALDHPPPMAMNLTGRPSDHGGQQLIPPTEKASALNFKAALLGTTTTPLEKNCQWTFIGDRDLESFTHQGQPALKISPAQKDRLWHYANPGGKC</sequence>
<keyword evidence="3" id="KW-1185">Reference proteome</keyword>
<dbReference type="AlphaFoldDB" id="A0AAV2CTX8"/>